<dbReference type="InterPro" id="IPR042099">
    <property type="entry name" value="ANL_N_sf"/>
</dbReference>
<sequence length="589" mass="66940">MTPTRLFDIFQLQLQNFPRENALNRKVNGEWVSYSTQKIVEIVDQLALGLYKKGISKGSKVAIASENRPEWNFVDMALQKIGAISVPLYVTVTVDTYQFILNDAEVKLAFVSNKELYDKMQQAAAQVSWPVEVFTFDKLPELPYWESVLRKADFSEQEIVTTLSEEVLPSDLLTIIYTSGTTGVPKGVMLSHSNVLSNALAVRAILPWKDTHHMRTVSFLPLSHIFERTASYFFQYAGIAVYYAESMETVGDNIREIKPHLFATVPRMLEKVYERIIGKGRELTGIKKALFFWAMSVGEKYLPQENQGFLYDTKLKLANKLIFSKWREALGGNVQLIISGGAALQPRLATLFWAAQIPTLEAYGLTETSPGVCFNRLDIANMRIGTVGPVLPGGIEIKIAEDGEVLCKGPNIMMGYYKRPDLTAEVIDADGWFHTGDIGELVEGKFLKIVDRKKEMFKTSGGKYIAPQLMENKFKESSFIEQILVTGESQKFPSALIVPNFEHLRKWCELHNIPYTTDSQMITFRQVVERYEKEMERYNAQFASYEQIKKFTLLKEPFSIDKGELTAKLSLRRKQIETNYAEAIKGMYT</sequence>
<keyword evidence="2" id="KW-0067">ATP-binding</keyword>
<evidence type="ECO:0000259" key="4">
    <source>
        <dbReference type="Pfam" id="PF00501"/>
    </source>
</evidence>
<dbReference type="CDD" id="cd05907">
    <property type="entry name" value="VL_LC_FACS_like"/>
    <property type="match status" value="1"/>
</dbReference>
<dbReference type="RefSeq" id="WP_320004125.1">
    <property type="nucleotide sequence ID" value="NZ_JAUHJS010000004.1"/>
</dbReference>
<dbReference type="GO" id="GO:0016874">
    <property type="term" value="F:ligase activity"/>
    <property type="evidence" value="ECO:0007669"/>
    <property type="project" value="UniProtKB-KW"/>
</dbReference>
<dbReference type="SUPFAM" id="SSF56801">
    <property type="entry name" value="Acetyl-CoA synthetase-like"/>
    <property type="match status" value="1"/>
</dbReference>
<protein>
    <submittedName>
        <fullName evidence="5">Long-chain fatty acid--CoA ligase</fullName>
    </submittedName>
</protein>
<feature type="domain" description="AMP-dependent synthetase/ligase" evidence="4">
    <location>
        <begin position="11"/>
        <end position="417"/>
    </location>
</feature>
<dbReference type="EMBL" id="JAUHJS010000004">
    <property type="protein sequence ID" value="MDN4165594.1"/>
    <property type="molecule type" value="Genomic_DNA"/>
</dbReference>
<proteinExistence type="predicted"/>
<evidence type="ECO:0000256" key="1">
    <source>
        <dbReference type="ARBA" id="ARBA00022741"/>
    </source>
</evidence>
<keyword evidence="3" id="KW-0175">Coiled coil</keyword>
<dbReference type="Pfam" id="PF00501">
    <property type="entry name" value="AMP-binding"/>
    <property type="match status" value="1"/>
</dbReference>
<keyword evidence="6" id="KW-1185">Reference proteome</keyword>
<evidence type="ECO:0000313" key="5">
    <source>
        <dbReference type="EMBL" id="MDN4165594.1"/>
    </source>
</evidence>
<dbReference type="PROSITE" id="PS00455">
    <property type="entry name" value="AMP_BINDING"/>
    <property type="match status" value="1"/>
</dbReference>
<evidence type="ECO:0000313" key="6">
    <source>
        <dbReference type="Proteomes" id="UP001168552"/>
    </source>
</evidence>
<evidence type="ECO:0000256" key="2">
    <source>
        <dbReference type="ARBA" id="ARBA00022840"/>
    </source>
</evidence>
<name>A0ABT8F5S0_9BACT</name>
<dbReference type="Pfam" id="PF23562">
    <property type="entry name" value="AMP-binding_C_3"/>
    <property type="match status" value="1"/>
</dbReference>
<feature type="coiled-coil region" evidence="3">
    <location>
        <begin position="521"/>
        <end position="548"/>
    </location>
</feature>
<comment type="caution">
    <text evidence="5">The sequence shown here is derived from an EMBL/GenBank/DDBJ whole genome shotgun (WGS) entry which is preliminary data.</text>
</comment>
<keyword evidence="5" id="KW-0436">Ligase</keyword>
<dbReference type="PANTHER" id="PTHR43272:SF33">
    <property type="entry name" value="AMP-BINDING DOMAIN-CONTAINING PROTEIN-RELATED"/>
    <property type="match status" value="1"/>
</dbReference>
<dbReference type="InterPro" id="IPR020845">
    <property type="entry name" value="AMP-binding_CS"/>
</dbReference>
<reference evidence="5" key="1">
    <citation type="submission" date="2023-06" db="EMBL/GenBank/DDBJ databases">
        <title>Cytophagales bacterium Strain LB-30, isolated from soil.</title>
        <authorList>
            <person name="Liu B."/>
        </authorList>
    </citation>
    <scope>NUCLEOTIDE SEQUENCE</scope>
    <source>
        <strain evidence="5">LB-30</strain>
    </source>
</reference>
<organism evidence="5 6">
    <name type="scientific">Shiella aurantiaca</name>
    <dbReference type="NCBI Taxonomy" id="3058365"/>
    <lineage>
        <taxon>Bacteria</taxon>
        <taxon>Pseudomonadati</taxon>
        <taxon>Bacteroidota</taxon>
        <taxon>Cytophagia</taxon>
        <taxon>Cytophagales</taxon>
        <taxon>Shiellaceae</taxon>
        <taxon>Shiella</taxon>
    </lineage>
</organism>
<gene>
    <name evidence="5" type="ORF">QWY31_08780</name>
</gene>
<keyword evidence="1" id="KW-0547">Nucleotide-binding</keyword>
<dbReference type="Proteomes" id="UP001168552">
    <property type="component" value="Unassembled WGS sequence"/>
</dbReference>
<dbReference type="Gene3D" id="3.40.50.12780">
    <property type="entry name" value="N-terminal domain of ligase-like"/>
    <property type="match status" value="2"/>
</dbReference>
<dbReference type="InterPro" id="IPR000873">
    <property type="entry name" value="AMP-dep_synth/lig_dom"/>
</dbReference>
<dbReference type="PANTHER" id="PTHR43272">
    <property type="entry name" value="LONG-CHAIN-FATTY-ACID--COA LIGASE"/>
    <property type="match status" value="1"/>
</dbReference>
<evidence type="ECO:0000256" key="3">
    <source>
        <dbReference type="SAM" id="Coils"/>
    </source>
</evidence>
<accession>A0ABT8F5S0</accession>